<evidence type="ECO:0000313" key="2">
    <source>
        <dbReference type="EMBL" id="KAF6741643.1"/>
    </source>
</evidence>
<dbReference type="EMBL" id="JACGCI010000225">
    <property type="protein sequence ID" value="KAF6741643.1"/>
    <property type="molecule type" value="Genomic_DNA"/>
</dbReference>
<feature type="region of interest" description="Disordered" evidence="1">
    <location>
        <begin position="621"/>
        <end position="642"/>
    </location>
</feature>
<dbReference type="OrthoDB" id="3235114at2759"/>
<evidence type="ECO:0000313" key="3">
    <source>
        <dbReference type="Proteomes" id="UP000521943"/>
    </source>
</evidence>
<keyword evidence="3" id="KW-1185">Reference proteome</keyword>
<dbReference type="InterPro" id="IPR040521">
    <property type="entry name" value="KDZ"/>
</dbReference>
<proteinExistence type="predicted"/>
<sequence>MRDPSLNKGSTYLVDATKYKQHLVTFDPRIADEKSTCVNHDAVKAASIRGGKGNAASGTATCQCSRHDMTRPGGVGDLQKGERLVGRDYGSKLYVNIDFLVLSTLGFRIPERLVISYDIACQWSKKFRSWCAMYATNTIAKRPERPITFLVPKFHLAAHILDCQLEYSFNFTPGVGRTGGEAPERTYTKEMGPGSRFDTLDDNFGDHNWGKTTALASIYPKKVAEAVQKRASQMKVFGEFSKAIPPKCEEVDAANIRLQLAKEDKAAIAKGEKIMVHSDVSPSLLLYQGLDIEDQQRRLGVELAELGAHATHLNRAKVQERANNLQQRIDAWISIQHLYMPFLAAHRKTLEEAGGTEVPEPHKIELFLPSSVLHLTDIDIRLLRYEMRYRIAQAHTALRELRGHLLLRTHMIRSKRQYGHGQREGTKSHTLLDDMRRRVASSSAKYRYARQCLEKLSGPCASRIWEKELFPLADEDIKSITAEIEDDEWEDFVEGKIDRVGLGEGKKSLTWIWRNPGAVAAKTAVTTELNSEGDNLDVQVALRVEWCKARARAHRFQEECLLISEELRRIKAFWAWEISTWTARAEAMQKEIVEVPGAPRDAWLTTGCNSSAHAQQRFGAVGRTGRTPDPEAGKGGGFRHNSGGCPAIAEKTKSLPFQEHINSSKAGRALETFKVSRVILGTASRQCQPSIHAESGENDQKH</sequence>
<protein>
    <submittedName>
        <fullName evidence="2">Uncharacterized protein</fullName>
    </submittedName>
</protein>
<comment type="caution">
    <text evidence="2">The sequence shown here is derived from an EMBL/GenBank/DDBJ whole genome shotgun (WGS) entry which is preliminary data.</text>
</comment>
<dbReference type="Proteomes" id="UP000521943">
    <property type="component" value="Unassembled WGS sequence"/>
</dbReference>
<organism evidence="2 3">
    <name type="scientific">Ephemerocybe angulata</name>
    <dbReference type="NCBI Taxonomy" id="980116"/>
    <lineage>
        <taxon>Eukaryota</taxon>
        <taxon>Fungi</taxon>
        <taxon>Dikarya</taxon>
        <taxon>Basidiomycota</taxon>
        <taxon>Agaricomycotina</taxon>
        <taxon>Agaricomycetes</taxon>
        <taxon>Agaricomycetidae</taxon>
        <taxon>Agaricales</taxon>
        <taxon>Agaricineae</taxon>
        <taxon>Psathyrellaceae</taxon>
        <taxon>Ephemerocybe</taxon>
    </lineage>
</organism>
<gene>
    <name evidence="2" type="ORF">DFP72DRAFT_861712</name>
</gene>
<dbReference type="Pfam" id="PF18758">
    <property type="entry name" value="KDZ"/>
    <property type="match status" value="1"/>
</dbReference>
<name>A0A8H6H746_9AGAR</name>
<accession>A0A8H6H746</accession>
<evidence type="ECO:0000256" key="1">
    <source>
        <dbReference type="SAM" id="MobiDB-lite"/>
    </source>
</evidence>
<reference evidence="2 3" key="1">
    <citation type="submission" date="2020-07" db="EMBL/GenBank/DDBJ databases">
        <title>Comparative genomics of pyrophilous fungi reveals a link between fire events and developmental genes.</title>
        <authorList>
            <consortium name="DOE Joint Genome Institute"/>
            <person name="Steindorff A.S."/>
            <person name="Carver A."/>
            <person name="Calhoun S."/>
            <person name="Stillman K."/>
            <person name="Liu H."/>
            <person name="Lipzen A."/>
            <person name="Pangilinan J."/>
            <person name="Labutti K."/>
            <person name="Bruns T.D."/>
            <person name="Grigoriev I.V."/>
        </authorList>
    </citation>
    <scope>NUCLEOTIDE SEQUENCE [LARGE SCALE GENOMIC DNA]</scope>
    <source>
        <strain evidence="2 3">CBS 144469</strain>
    </source>
</reference>
<dbReference type="AlphaFoldDB" id="A0A8H6H746"/>